<comment type="similarity">
    <text evidence="2">Belongs to the glycosyltransferase 2 family.</text>
</comment>
<keyword evidence="3" id="KW-0328">Glycosyltransferase</keyword>
<dbReference type="PANTHER" id="PTHR43179">
    <property type="entry name" value="RHAMNOSYLTRANSFERASE WBBL"/>
    <property type="match status" value="1"/>
</dbReference>
<dbReference type="Proteomes" id="UP001501645">
    <property type="component" value="Unassembled WGS sequence"/>
</dbReference>
<feature type="domain" description="Glycosyltransferase 2-like" evidence="5">
    <location>
        <begin position="23"/>
        <end position="190"/>
    </location>
</feature>
<evidence type="ECO:0000256" key="3">
    <source>
        <dbReference type="ARBA" id="ARBA00022676"/>
    </source>
</evidence>
<protein>
    <submittedName>
        <fullName evidence="6">Glycosyltransferase family 2 protein</fullName>
    </submittedName>
</protein>
<comment type="pathway">
    <text evidence="1">Cell wall biogenesis; cell wall polysaccharide biosynthesis.</text>
</comment>
<dbReference type="Gene3D" id="3.90.550.10">
    <property type="entry name" value="Spore Coat Polysaccharide Biosynthesis Protein SpsA, Chain A"/>
    <property type="match status" value="1"/>
</dbReference>
<evidence type="ECO:0000256" key="2">
    <source>
        <dbReference type="ARBA" id="ARBA00006739"/>
    </source>
</evidence>
<dbReference type="PANTHER" id="PTHR43179:SF12">
    <property type="entry name" value="GALACTOFURANOSYLTRANSFERASE GLFT2"/>
    <property type="match status" value="1"/>
</dbReference>
<sequence length="334" mass="37756">MSASASPVEQTYDPSAFDPATATIVVVTYNRSHLLSKLLVSIRDMDPKPGHVVIVDNASADDTTEVVESFRSSIGTEIVYRRLDENTGGSGGFSAGMETAYELGSTWIWLMDDDVEVLPDGLARMGVWAPRFQSIQGRRYDYDGSEFYWQYRLSIPLGIPIPFAPAGFDATGYREMNSGCFEGMFIHRDIVQKVGLPDPRFFIYWDDSVYGWLASLHTTSAIVNEFVLRRTREIKQWDMGVRHLNASSNAYRYYIMRNRGIMRHYFAAHGAYRPALFALGTALTFAKELIRLIAVERTVRGTSNLFRGMRDGRRIARDRSWRTMPPLADGPNGE</sequence>
<dbReference type="SUPFAM" id="SSF53448">
    <property type="entry name" value="Nucleotide-diphospho-sugar transferases"/>
    <property type="match status" value="1"/>
</dbReference>
<name>A0ABP8ZZS2_9MICO</name>
<reference evidence="7" key="1">
    <citation type="journal article" date="2019" name="Int. J. Syst. Evol. Microbiol.">
        <title>The Global Catalogue of Microorganisms (GCM) 10K type strain sequencing project: providing services to taxonomists for standard genome sequencing and annotation.</title>
        <authorList>
            <consortium name="The Broad Institute Genomics Platform"/>
            <consortium name="The Broad Institute Genome Sequencing Center for Infectious Disease"/>
            <person name="Wu L."/>
            <person name="Ma J."/>
        </authorList>
    </citation>
    <scope>NUCLEOTIDE SEQUENCE [LARGE SCALE GENOMIC DNA]</scope>
    <source>
        <strain evidence="7">JCM 18537</strain>
    </source>
</reference>
<keyword evidence="7" id="KW-1185">Reference proteome</keyword>
<accession>A0ABP8ZZS2</accession>
<evidence type="ECO:0000313" key="7">
    <source>
        <dbReference type="Proteomes" id="UP001501645"/>
    </source>
</evidence>
<organism evidence="6 7">
    <name type="scientific">Microbacterium gilvum</name>
    <dbReference type="NCBI Taxonomy" id="1336204"/>
    <lineage>
        <taxon>Bacteria</taxon>
        <taxon>Bacillati</taxon>
        <taxon>Actinomycetota</taxon>
        <taxon>Actinomycetes</taxon>
        <taxon>Micrococcales</taxon>
        <taxon>Microbacteriaceae</taxon>
        <taxon>Microbacterium</taxon>
    </lineage>
</organism>
<evidence type="ECO:0000313" key="6">
    <source>
        <dbReference type="EMBL" id="GAA4769270.1"/>
    </source>
</evidence>
<dbReference type="RefSeq" id="WP_345436820.1">
    <property type="nucleotide sequence ID" value="NZ_BAABKO010000001.1"/>
</dbReference>
<keyword evidence="4" id="KW-0808">Transferase</keyword>
<comment type="caution">
    <text evidence="6">The sequence shown here is derived from an EMBL/GenBank/DDBJ whole genome shotgun (WGS) entry which is preliminary data.</text>
</comment>
<proteinExistence type="inferred from homology"/>
<evidence type="ECO:0000256" key="1">
    <source>
        <dbReference type="ARBA" id="ARBA00004776"/>
    </source>
</evidence>
<dbReference type="Pfam" id="PF00535">
    <property type="entry name" value="Glycos_transf_2"/>
    <property type="match status" value="1"/>
</dbReference>
<evidence type="ECO:0000256" key="4">
    <source>
        <dbReference type="ARBA" id="ARBA00022679"/>
    </source>
</evidence>
<dbReference type="InterPro" id="IPR029044">
    <property type="entry name" value="Nucleotide-diphossugar_trans"/>
</dbReference>
<dbReference type="CDD" id="cd04185">
    <property type="entry name" value="GT_2_like_b"/>
    <property type="match status" value="1"/>
</dbReference>
<dbReference type="EMBL" id="BAABKO010000001">
    <property type="protein sequence ID" value="GAA4769270.1"/>
    <property type="molecule type" value="Genomic_DNA"/>
</dbReference>
<evidence type="ECO:0000259" key="5">
    <source>
        <dbReference type="Pfam" id="PF00535"/>
    </source>
</evidence>
<dbReference type="InterPro" id="IPR001173">
    <property type="entry name" value="Glyco_trans_2-like"/>
</dbReference>
<gene>
    <name evidence="6" type="ORF">GCM10023351_11230</name>
</gene>